<dbReference type="EMBL" id="JADWDC010000097">
    <property type="protein sequence ID" value="MCC0179625.1"/>
    <property type="molecule type" value="Genomic_DNA"/>
</dbReference>
<sequence length="186" mass="20442">MRCSYPGNKVGKLVDYCINIQTGEVVAYLFTSNGWKGITNGTYLLSPDALITLGSQRIIMAEDCIENAQQYEEGLNEKIQHAKEFIHDDIAKSQSDFGVAVQNTQKAASGLQTKAHHETEVAKEKLSNAAKQLQHKTKKSPSQEGEKLAESETKSAKGLDYSEETSVQSILADTDSEVDTEKTSRI</sequence>
<evidence type="ECO:0000256" key="1">
    <source>
        <dbReference type="SAM" id="MobiDB-lite"/>
    </source>
</evidence>
<evidence type="ECO:0000313" key="2">
    <source>
        <dbReference type="EMBL" id="MCC0179625.1"/>
    </source>
</evidence>
<feature type="region of interest" description="Disordered" evidence="1">
    <location>
        <begin position="108"/>
        <end position="186"/>
    </location>
</feature>
<gene>
    <name evidence="2" type="ORF">I4641_21960</name>
</gene>
<keyword evidence="3" id="KW-1185">Reference proteome</keyword>
<organism evidence="2 3">
    <name type="scientific">Waterburya agarophytonicola KI4</name>
    <dbReference type="NCBI Taxonomy" id="2874699"/>
    <lineage>
        <taxon>Bacteria</taxon>
        <taxon>Bacillati</taxon>
        <taxon>Cyanobacteriota</taxon>
        <taxon>Cyanophyceae</taxon>
        <taxon>Pleurocapsales</taxon>
        <taxon>Hyellaceae</taxon>
        <taxon>Waterburya</taxon>
        <taxon>Waterburya agarophytonicola</taxon>
    </lineage>
</organism>
<feature type="compositionally biased region" description="Basic and acidic residues" evidence="1">
    <location>
        <begin position="115"/>
        <end position="126"/>
    </location>
</feature>
<accession>A0A964BUA3</accession>
<proteinExistence type="predicted"/>
<dbReference type="AlphaFoldDB" id="A0A964BUA3"/>
<name>A0A964BUA3_9CYAN</name>
<reference evidence="2" key="1">
    <citation type="journal article" date="2021" name="Antonie Van Leeuwenhoek">
        <title>Draft genome and description of Waterburya agarophytonicola gen. nov. sp. nov. (Pleurocapsales, Cyanobacteria): a seaweed symbiont.</title>
        <authorList>
            <person name="Bonthond G."/>
            <person name="Shalygin S."/>
            <person name="Bayer T."/>
            <person name="Weinberger F."/>
        </authorList>
    </citation>
    <scope>NUCLEOTIDE SEQUENCE</scope>
    <source>
        <strain evidence="2">KI4</strain>
    </source>
</reference>
<dbReference type="Proteomes" id="UP000729733">
    <property type="component" value="Unassembled WGS sequence"/>
</dbReference>
<comment type="caution">
    <text evidence="2">The sequence shown here is derived from an EMBL/GenBank/DDBJ whole genome shotgun (WGS) entry which is preliminary data.</text>
</comment>
<dbReference type="SUPFAM" id="SSF50346">
    <property type="entry name" value="PRC-barrel domain"/>
    <property type="match status" value="1"/>
</dbReference>
<feature type="compositionally biased region" description="Basic and acidic residues" evidence="1">
    <location>
        <begin position="144"/>
        <end position="157"/>
    </location>
</feature>
<protein>
    <submittedName>
        <fullName evidence="2">PRC-barrel domain-containing protein</fullName>
    </submittedName>
</protein>
<evidence type="ECO:0000313" key="3">
    <source>
        <dbReference type="Proteomes" id="UP000729733"/>
    </source>
</evidence>
<dbReference type="InterPro" id="IPR011033">
    <property type="entry name" value="PRC_barrel-like_sf"/>
</dbReference>